<dbReference type="PANTHER" id="PTHR43394">
    <property type="entry name" value="ATP-DEPENDENT PERMEASE MDL1, MITOCHONDRIAL"/>
    <property type="match status" value="1"/>
</dbReference>
<dbReference type="GO" id="GO:0016887">
    <property type="term" value="F:ATP hydrolysis activity"/>
    <property type="evidence" value="ECO:0007669"/>
    <property type="project" value="InterPro"/>
</dbReference>
<keyword evidence="13" id="KW-1185">Reference proteome</keyword>
<evidence type="ECO:0000256" key="7">
    <source>
        <dbReference type="ARBA" id="ARBA00022989"/>
    </source>
</evidence>
<dbReference type="InterPro" id="IPR036640">
    <property type="entry name" value="ABC1_TM_sf"/>
</dbReference>
<sequence>MALLQLTLSHARKYWPFIVAVLALQLLATIAALWLPSLNAQIIDRGIMTGDTDFIWSTGGLMLLVSLGQVVSAVAAVYFGARASMGIGRDLRRRVYRKVDSLSTLEATRFGAGTLITRGTNDVQQIQMLVLMTFNFMVTAPIMAIGGIIMALREDAGLSWLVWVSVAVLAVIVGFLVWLLLPLFRQMQDRVDAINGVLREQIMGIRVVRAFVRESFEAERYQTANRNITDVSVKVGNVFVLMFPVIMMVLHVATGAVLWFGGHRVDAGLVEVGSLTAFLQYLLQILMAVMMGVFMTMMIPRAVVCAERLRELFETRSELTFPEAESVPAPARGRVEFQDVTFGFPGAELPVIKNASFVAEPGRTTAIIGSTGSGKTTLLNLVLRLFDPQSGSITIDGSPVTALTREQLAAAVSLVPQRPYLFSGTIASNLRFGNDRATDEELWEALRVAQGDDFVRAKDQGLDEPVSQGGTSVSGGQRQRLSIARALVAKPRVYLFDDSFSALDVATDARLRAALPSATEGATTIIVAQRVSTITEADQILVVEDGEIVGRGTHEELLESNGVYQEIVESQLEATDVTAGEPRRREAYEGSTGAAAAAAYGATREGGAV</sequence>
<dbReference type="PROSITE" id="PS00211">
    <property type="entry name" value="ABC_TRANSPORTER_1"/>
    <property type="match status" value="1"/>
</dbReference>
<feature type="transmembrane region" description="Helical" evidence="9">
    <location>
        <begin position="54"/>
        <end position="79"/>
    </location>
</feature>
<keyword evidence="6 12" id="KW-0067">ATP-binding</keyword>
<dbReference type="PROSITE" id="PS50929">
    <property type="entry name" value="ABC_TM1F"/>
    <property type="match status" value="1"/>
</dbReference>
<dbReference type="CDD" id="cd18548">
    <property type="entry name" value="ABC_6TM_Tm287_like"/>
    <property type="match status" value="1"/>
</dbReference>
<evidence type="ECO:0000256" key="3">
    <source>
        <dbReference type="ARBA" id="ARBA00022475"/>
    </source>
</evidence>
<feature type="domain" description="ABC transporter" evidence="10">
    <location>
        <begin position="335"/>
        <end position="570"/>
    </location>
</feature>
<dbReference type="InterPro" id="IPR027417">
    <property type="entry name" value="P-loop_NTPase"/>
</dbReference>
<dbReference type="Pfam" id="PF00005">
    <property type="entry name" value="ABC_tran"/>
    <property type="match status" value="1"/>
</dbReference>
<keyword evidence="4 9" id="KW-0812">Transmembrane</keyword>
<evidence type="ECO:0000259" key="11">
    <source>
        <dbReference type="PROSITE" id="PS50929"/>
    </source>
</evidence>
<organism evidence="12 13">
    <name type="scientific">Leucobacter chromiisoli</name>
    <dbReference type="NCBI Taxonomy" id="2796471"/>
    <lineage>
        <taxon>Bacteria</taxon>
        <taxon>Bacillati</taxon>
        <taxon>Actinomycetota</taxon>
        <taxon>Actinomycetes</taxon>
        <taxon>Micrococcales</taxon>
        <taxon>Microbacteriaceae</taxon>
        <taxon>Leucobacter</taxon>
    </lineage>
</organism>
<feature type="transmembrane region" description="Helical" evidence="9">
    <location>
        <begin position="14"/>
        <end position="34"/>
    </location>
</feature>
<dbReference type="AlphaFoldDB" id="A0A934UV62"/>
<dbReference type="Proteomes" id="UP000608530">
    <property type="component" value="Unassembled WGS sequence"/>
</dbReference>
<feature type="transmembrane region" description="Helical" evidence="9">
    <location>
        <begin position="281"/>
        <end position="300"/>
    </location>
</feature>
<dbReference type="Gene3D" id="1.20.1560.10">
    <property type="entry name" value="ABC transporter type 1, transmembrane domain"/>
    <property type="match status" value="1"/>
</dbReference>
<dbReference type="SMART" id="SM00382">
    <property type="entry name" value="AAA"/>
    <property type="match status" value="1"/>
</dbReference>
<comment type="caution">
    <text evidence="12">The sequence shown here is derived from an EMBL/GenBank/DDBJ whole genome shotgun (WGS) entry which is preliminary data.</text>
</comment>
<dbReference type="InterPro" id="IPR003439">
    <property type="entry name" value="ABC_transporter-like_ATP-bd"/>
</dbReference>
<dbReference type="InterPro" id="IPR003593">
    <property type="entry name" value="AAA+_ATPase"/>
</dbReference>
<evidence type="ECO:0000256" key="2">
    <source>
        <dbReference type="ARBA" id="ARBA00022448"/>
    </source>
</evidence>
<comment type="subcellular location">
    <subcellularLocation>
        <location evidence="1">Cell membrane</location>
        <topology evidence="1">Multi-pass membrane protein</topology>
    </subcellularLocation>
</comment>
<dbReference type="InterPro" id="IPR011527">
    <property type="entry name" value="ABC1_TM_dom"/>
</dbReference>
<dbReference type="RefSeq" id="WP_200116385.1">
    <property type="nucleotide sequence ID" value="NZ_JAEHOH010000023.1"/>
</dbReference>
<keyword evidence="5" id="KW-0547">Nucleotide-binding</keyword>
<feature type="transmembrane region" description="Helical" evidence="9">
    <location>
        <begin position="238"/>
        <end position="261"/>
    </location>
</feature>
<dbReference type="GO" id="GO:0015421">
    <property type="term" value="F:ABC-type oligopeptide transporter activity"/>
    <property type="evidence" value="ECO:0007669"/>
    <property type="project" value="TreeGrafter"/>
</dbReference>
<dbReference type="Gene3D" id="3.40.50.300">
    <property type="entry name" value="P-loop containing nucleotide triphosphate hydrolases"/>
    <property type="match status" value="1"/>
</dbReference>
<evidence type="ECO:0000256" key="1">
    <source>
        <dbReference type="ARBA" id="ARBA00004651"/>
    </source>
</evidence>
<name>A0A934UV62_9MICO</name>
<dbReference type="PANTHER" id="PTHR43394:SF1">
    <property type="entry name" value="ATP-BINDING CASSETTE SUB-FAMILY B MEMBER 10, MITOCHONDRIAL"/>
    <property type="match status" value="1"/>
</dbReference>
<dbReference type="SUPFAM" id="SSF90123">
    <property type="entry name" value="ABC transporter transmembrane region"/>
    <property type="match status" value="1"/>
</dbReference>
<evidence type="ECO:0000256" key="4">
    <source>
        <dbReference type="ARBA" id="ARBA00022692"/>
    </source>
</evidence>
<keyword evidence="2" id="KW-0813">Transport</keyword>
<evidence type="ECO:0000256" key="5">
    <source>
        <dbReference type="ARBA" id="ARBA00022741"/>
    </source>
</evidence>
<keyword evidence="8 9" id="KW-0472">Membrane</keyword>
<dbReference type="SUPFAM" id="SSF52540">
    <property type="entry name" value="P-loop containing nucleoside triphosphate hydrolases"/>
    <property type="match status" value="1"/>
</dbReference>
<evidence type="ECO:0000313" key="13">
    <source>
        <dbReference type="Proteomes" id="UP000608530"/>
    </source>
</evidence>
<keyword evidence="3" id="KW-1003">Cell membrane</keyword>
<keyword evidence="7 9" id="KW-1133">Transmembrane helix</keyword>
<evidence type="ECO:0000256" key="8">
    <source>
        <dbReference type="ARBA" id="ARBA00023136"/>
    </source>
</evidence>
<proteinExistence type="predicted"/>
<feature type="transmembrane region" description="Helical" evidence="9">
    <location>
        <begin position="128"/>
        <end position="152"/>
    </location>
</feature>
<evidence type="ECO:0000313" key="12">
    <source>
        <dbReference type="EMBL" id="MBK0420244.1"/>
    </source>
</evidence>
<evidence type="ECO:0000256" key="9">
    <source>
        <dbReference type="SAM" id="Phobius"/>
    </source>
</evidence>
<dbReference type="InterPro" id="IPR039421">
    <property type="entry name" value="Type_1_exporter"/>
</dbReference>
<reference evidence="12" key="1">
    <citation type="submission" date="2020-12" db="EMBL/GenBank/DDBJ databases">
        <title>Leucobacter sp. CAS1, isolated from Chromium sludge.</title>
        <authorList>
            <person name="Xu Z."/>
        </authorList>
    </citation>
    <scope>NUCLEOTIDE SEQUENCE</scope>
    <source>
        <strain evidence="12">CSA1</strain>
    </source>
</reference>
<dbReference type="FunFam" id="3.40.50.300:FF:000854">
    <property type="entry name" value="Multidrug ABC transporter ATP-binding protein"/>
    <property type="match status" value="1"/>
</dbReference>
<dbReference type="EMBL" id="JAEHOH010000023">
    <property type="protein sequence ID" value="MBK0420244.1"/>
    <property type="molecule type" value="Genomic_DNA"/>
</dbReference>
<dbReference type="InterPro" id="IPR017871">
    <property type="entry name" value="ABC_transporter-like_CS"/>
</dbReference>
<gene>
    <name evidence="12" type="ORF">JD276_14515</name>
</gene>
<protein>
    <submittedName>
        <fullName evidence="12">ABC transporter ATP-binding protein</fullName>
    </submittedName>
</protein>
<feature type="domain" description="ABC transmembrane type-1" evidence="11">
    <location>
        <begin position="19"/>
        <end position="301"/>
    </location>
</feature>
<evidence type="ECO:0000259" key="10">
    <source>
        <dbReference type="PROSITE" id="PS50893"/>
    </source>
</evidence>
<dbReference type="GO" id="GO:0005524">
    <property type="term" value="F:ATP binding"/>
    <property type="evidence" value="ECO:0007669"/>
    <property type="project" value="UniProtKB-KW"/>
</dbReference>
<dbReference type="PROSITE" id="PS50893">
    <property type="entry name" value="ABC_TRANSPORTER_2"/>
    <property type="match status" value="1"/>
</dbReference>
<dbReference type="GO" id="GO:0005886">
    <property type="term" value="C:plasma membrane"/>
    <property type="evidence" value="ECO:0007669"/>
    <property type="project" value="UniProtKB-SubCell"/>
</dbReference>
<feature type="transmembrane region" description="Helical" evidence="9">
    <location>
        <begin position="158"/>
        <end position="181"/>
    </location>
</feature>
<dbReference type="Pfam" id="PF00664">
    <property type="entry name" value="ABC_membrane"/>
    <property type="match status" value="1"/>
</dbReference>
<evidence type="ECO:0000256" key="6">
    <source>
        <dbReference type="ARBA" id="ARBA00022840"/>
    </source>
</evidence>
<accession>A0A934UV62</accession>